<evidence type="ECO:0000313" key="3">
    <source>
        <dbReference type="Proteomes" id="UP000282084"/>
    </source>
</evidence>
<dbReference type="EMBL" id="RBXO01000001">
    <property type="protein sequence ID" value="RKT54225.1"/>
    <property type="molecule type" value="Genomic_DNA"/>
</dbReference>
<dbReference type="Proteomes" id="UP000282084">
    <property type="component" value="Unassembled WGS sequence"/>
</dbReference>
<dbReference type="AlphaFoldDB" id="A0A495W0K6"/>
<organism evidence="2 3">
    <name type="scientific">Saccharothrix australiensis</name>
    <dbReference type="NCBI Taxonomy" id="2072"/>
    <lineage>
        <taxon>Bacteria</taxon>
        <taxon>Bacillati</taxon>
        <taxon>Actinomycetota</taxon>
        <taxon>Actinomycetes</taxon>
        <taxon>Pseudonocardiales</taxon>
        <taxon>Pseudonocardiaceae</taxon>
        <taxon>Saccharothrix</taxon>
    </lineage>
</organism>
<dbReference type="OrthoDB" id="291940at2"/>
<evidence type="ECO:0000313" key="2">
    <source>
        <dbReference type="EMBL" id="RKT54225.1"/>
    </source>
</evidence>
<gene>
    <name evidence="2" type="ORF">C8E97_2840</name>
</gene>
<comment type="caution">
    <text evidence="2">The sequence shown here is derived from an EMBL/GenBank/DDBJ whole genome shotgun (WGS) entry which is preliminary data.</text>
</comment>
<sequence length="370" mass="41423">MPDDVVETEALRVLRANMDYARGLVRGGQHLERLRVGAFDVTDLYRSAWVQAVSALDHWVKSELYDRALGLALQVSEPRPRRFLRIEVPMSLLEEVLHHSGSLEEKFRDHLRSLFGYTSFQNPEKIKEAFGYVSDVALWDGVAKRLSQDDGTTWSHQTVRERISRIMDRRNKIAHATDRDQETGERRPIQDHEATETIDWLEQLAVAISAVVGPPPVRPALTKRAWTRPEVDAAVEAIADPDVRAAGRRLLAHADERGAHVKGGAGAYPSAGLYYPVDGKRRSLVSLYISAERPELTINLRSVQDMDTALAVDVLTELRGNPVLAELLPGDSDELVRKYPSFELAVFSTAPDALDTVLRALDLVVRPDSR</sequence>
<dbReference type="RefSeq" id="WP_147455110.1">
    <property type="nucleotide sequence ID" value="NZ_RBXO01000001.1"/>
</dbReference>
<proteinExistence type="predicted"/>
<evidence type="ECO:0008006" key="4">
    <source>
        <dbReference type="Google" id="ProtNLM"/>
    </source>
</evidence>
<evidence type="ECO:0000256" key="1">
    <source>
        <dbReference type="SAM" id="MobiDB-lite"/>
    </source>
</evidence>
<name>A0A495W0K6_9PSEU</name>
<reference evidence="2 3" key="1">
    <citation type="submission" date="2018-10" db="EMBL/GenBank/DDBJ databases">
        <title>Sequencing the genomes of 1000 actinobacteria strains.</title>
        <authorList>
            <person name="Klenk H.-P."/>
        </authorList>
    </citation>
    <scope>NUCLEOTIDE SEQUENCE [LARGE SCALE GENOMIC DNA]</scope>
    <source>
        <strain evidence="2 3">DSM 43800</strain>
    </source>
</reference>
<accession>A0A495W0K6</accession>
<keyword evidence="3" id="KW-1185">Reference proteome</keyword>
<feature type="region of interest" description="Disordered" evidence="1">
    <location>
        <begin position="172"/>
        <end position="192"/>
    </location>
</feature>
<protein>
    <recommendedName>
        <fullName evidence="4">RiboL-PSP-HEPN domain-containing protein</fullName>
    </recommendedName>
</protein>